<accession>A0A9P6NMG0</accession>
<reference evidence="2" key="1">
    <citation type="submission" date="2013-11" db="EMBL/GenBank/DDBJ databases">
        <title>Genome sequence of the fusiform rust pathogen reveals effectors for host alternation and coevolution with pine.</title>
        <authorList>
            <consortium name="DOE Joint Genome Institute"/>
            <person name="Smith K."/>
            <person name="Pendleton A."/>
            <person name="Kubisiak T."/>
            <person name="Anderson C."/>
            <person name="Salamov A."/>
            <person name="Aerts A."/>
            <person name="Riley R."/>
            <person name="Clum A."/>
            <person name="Lindquist E."/>
            <person name="Ence D."/>
            <person name="Campbell M."/>
            <person name="Kronenberg Z."/>
            <person name="Feau N."/>
            <person name="Dhillon B."/>
            <person name="Hamelin R."/>
            <person name="Burleigh J."/>
            <person name="Smith J."/>
            <person name="Yandell M."/>
            <person name="Nelson C."/>
            <person name="Grigoriev I."/>
            <person name="Davis J."/>
        </authorList>
    </citation>
    <scope>NUCLEOTIDE SEQUENCE</scope>
    <source>
        <strain evidence="2">G11</strain>
    </source>
</reference>
<evidence type="ECO:0000313" key="2">
    <source>
        <dbReference type="EMBL" id="KAG0148257.1"/>
    </source>
</evidence>
<dbReference type="PANTHER" id="PTHR13282">
    <property type="entry name" value="PROTEIN FAM32A"/>
    <property type="match status" value="1"/>
</dbReference>
<dbReference type="Pfam" id="PF08555">
    <property type="entry name" value="FAM32A"/>
    <property type="match status" value="1"/>
</dbReference>
<dbReference type="PANTHER" id="PTHR13282:SF6">
    <property type="entry name" value="PROTEIN FAM32A"/>
    <property type="match status" value="1"/>
</dbReference>
<comment type="caution">
    <text evidence="2">The sequence shown here is derived from an EMBL/GenBank/DDBJ whole genome shotgun (WGS) entry which is preliminary data.</text>
</comment>
<dbReference type="Proteomes" id="UP000886653">
    <property type="component" value="Unassembled WGS sequence"/>
</dbReference>
<evidence type="ECO:0000256" key="1">
    <source>
        <dbReference type="SAM" id="MobiDB-lite"/>
    </source>
</evidence>
<dbReference type="OrthoDB" id="205403at2759"/>
<sequence>MGQTDYDEVVSGGRLKLKGTAGLPQKKKKKKSSSSNKDRIKSDNLLLSQNPSTSGSSSATLAQLESLGHVVSRVEKTTAERRFEAVQKKRMAEKAKKQALKTHKDRVADFNERLEAQSEHFDIPKVGPG</sequence>
<evidence type="ECO:0008006" key="4">
    <source>
        <dbReference type="Google" id="ProtNLM"/>
    </source>
</evidence>
<dbReference type="GO" id="GO:0005730">
    <property type="term" value="C:nucleolus"/>
    <property type="evidence" value="ECO:0007669"/>
    <property type="project" value="TreeGrafter"/>
</dbReference>
<keyword evidence="3" id="KW-1185">Reference proteome</keyword>
<proteinExistence type="predicted"/>
<feature type="region of interest" description="Disordered" evidence="1">
    <location>
        <begin position="1"/>
        <end position="60"/>
    </location>
</feature>
<dbReference type="AlphaFoldDB" id="A0A9P6NMG0"/>
<evidence type="ECO:0000313" key="3">
    <source>
        <dbReference type="Proteomes" id="UP000886653"/>
    </source>
</evidence>
<dbReference type="InterPro" id="IPR013865">
    <property type="entry name" value="FAM32A"/>
</dbReference>
<dbReference type="EMBL" id="MU167239">
    <property type="protein sequence ID" value="KAG0148257.1"/>
    <property type="molecule type" value="Genomic_DNA"/>
</dbReference>
<feature type="compositionally biased region" description="Polar residues" evidence="1">
    <location>
        <begin position="45"/>
        <end position="60"/>
    </location>
</feature>
<protein>
    <recommendedName>
        <fullName evidence="4">Protein FAM32A</fullName>
    </recommendedName>
</protein>
<name>A0A9P6NMG0_9BASI</name>
<organism evidence="2 3">
    <name type="scientific">Cronartium quercuum f. sp. fusiforme G11</name>
    <dbReference type="NCBI Taxonomy" id="708437"/>
    <lineage>
        <taxon>Eukaryota</taxon>
        <taxon>Fungi</taxon>
        <taxon>Dikarya</taxon>
        <taxon>Basidiomycota</taxon>
        <taxon>Pucciniomycotina</taxon>
        <taxon>Pucciniomycetes</taxon>
        <taxon>Pucciniales</taxon>
        <taxon>Coleosporiaceae</taxon>
        <taxon>Cronartium</taxon>
    </lineage>
</organism>
<gene>
    <name evidence="2" type="ORF">CROQUDRAFT_670058</name>
</gene>